<protein>
    <recommendedName>
        <fullName evidence="3">Morphogenetic protein</fullName>
    </recommendedName>
</protein>
<sequence length="217" mass="25847">MKTIPMIFNQEMVQALVDGRKTVTRRPVEAWRLPVKCTYQDESRPAERTYMSNANNHRRWGFGVFGETPEAAMENYNGEYSSCAPYNKGDLIWVRETLEINCYLDAFYLVDNEVLDLENRDWQYREPEYIGKIPSIHMPRWASRLTLRVTNVRCERIHQMTKMDAIDEGFDLSNLLGFPRLWFRDVWNSLYSNWDENPWVWVIEFEVIKSNVDEVTK</sequence>
<dbReference type="EMBL" id="VNFF01000034">
    <property type="protein sequence ID" value="TVU79897.1"/>
    <property type="molecule type" value="Genomic_DNA"/>
</dbReference>
<proteinExistence type="predicted"/>
<comment type="caution">
    <text evidence="1">The sequence shown here is derived from an EMBL/GenBank/DDBJ whole genome shotgun (WGS) entry which is preliminary data.</text>
</comment>
<gene>
    <name evidence="1" type="ORF">FQP85_22155</name>
</gene>
<keyword evidence="2" id="KW-1185">Reference proteome</keyword>
<dbReference type="RefSeq" id="WP_145242675.1">
    <property type="nucleotide sequence ID" value="NZ_VNFF01000034.1"/>
</dbReference>
<evidence type="ECO:0000313" key="2">
    <source>
        <dbReference type="Proteomes" id="UP000317938"/>
    </source>
</evidence>
<evidence type="ECO:0000313" key="1">
    <source>
        <dbReference type="EMBL" id="TVU79897.1"/>
    </source>
</evidence>
<reference evidence="1 2" key="1">
    <citation type="submission" date="2019-07" db="EMBL/GenBank/DDBJ databases">
        <title>Diversity of Bacteria from Kongsfjorden, Arctic.</title>
        <authorList>
            <person name="Yu Y."/>
        </authorList>
    </citation>
    <scope>NUCLEOTIDE SEQUENCE [LARGE SCALE GENOMIC DNA]</scope>
    <source>
        <strain evidence="1 2">SM1927</strain>
    </source>
</reference>
<dbReference type="Proteomes" id="UP000317938">
    <property type="component" value="Unassembled WGS sequence"/>
</dbReference>
<name>A0ABY3F7G8_9GAMM</name>
<evidence type="ECO:0008006" key="3">
    <source>
        <dbReference type="Google" id="ProtNLM"/>
    </source>
</evidence>
<accession>A0ABY3F7G8</accession>
<organism evidence="1 2">
    <name type="scientific">Pseudoalteromonas neustonica</name>
    <dbReference type="NCBI Taxonomy" id="1840331"/>
    <lineage>
        <taxon>Bacteria</taxon>
        <taxon>Pseudomonadati</taxon>
        <taxon>Pseudomonadota</taxon>
        <taxon>Gammaproteobacteria</taxon>
        <taxon>Alteromonadales</taxon>
        <taxon>Pseudoalteromonadaceae</taxon>
        <taxon>Pseudoalteromonas</taxon>
    </lineage>
</organism>